<keyword evidence="4" id="KW-1185">Reference proteome</keyword>
<reference evidence="3 4" key="1">
    <citation type="journal article" date="2019" name="Commun. Biol.">
        <title>The bagworm genome reveals a unique fibroin gene that provides high tensile strength.</title>
        <authorList>
            <person name="Kono N."/>
            <person name="Nakamura H."/>
            <person name="Ohtoshi R."/>
            <person name="Tomita M."/>
            <person name="Numata K."/>
            <person name="Arakawa K."/>
        </authorList>
    </citation>
    <scope>NUCLEOTIDE SEQUENCE [LARGE SCALE GENOMIC DNA]</scope>
</reference>
<sequence>MLAFVCGSTYMDIELILSSFISTDHFLNCDSDRGHVFDFDSGSALNSALYKLYQIDKFNTSIPELRKCYLTAARGRPIIVEWERDARHSAGLSRSPPKTLAVHVPELPSDMPMIKAEKGWYASGDSLRAQCSSAPADPPANLTWLLNGRDVSDKDMFSRTHY</sequence>
<dbReference type="PROSITE" id="PS50835">
    <property type="entry name" value="IG_LIKE"/>
    <property type="match status" value="1"/>
</dbReference>
<accession>A0A4C1Y244</accession>
<feature type="domain" description="Ig-like" evidence="2">
    <location>
        <begin position="108"/>
        <end position="162"/>
    </location>
</feature>
<gene>
    <name evidence="3" type="ORF">EVAR_52626_1</name>
</gene>
<dbReference type="EMBL" id="BGZK01001012">
    <property type="protein sequence ID" value="GBP68465.1"/>
    <property type="molecule type" value="Genomic_DNA"/>
</dbReference>
<keyword evidence="1" id="KW-1015">Disulfide bond</keyword>
<evidence type="ECO:0000313" key="3">
    <source>
        <dbReference type="EMBL" id="GBP68465.1"/>
    </source>
</evidence>
<dbReference type="AlphaFoldDB" id="A0A4C1Y244"/>
<proteinExistence type="predicted"/>
<dbReference type="InterPro" id="IPR013162">
    <property type="entry name" value="CD80_C2-set"/>
</dbReference>
<dbReference type="Pfam" id="PF08205">
    <property type="entry name" value="C2-set_2"/>
    <property type="match status" value="1"/>
</dbReference>
<dbReference type="Proteomes" id="UP000299102">
    <property type="component" value="Unassembled WGS sequence"/>
</dbReference>
<name>A0A4C1Y244_EUMVA</name>
<dbReference type="InterPro" id="IPR013783">
    <property type="entry name" value="Ig-like_fold"/>
</dbReference>
<protein>
    <recommendedName>
        <fullName evidence="2">Ig-like domain-containing protein</fullName>
    </recommendedName>
</protein>
<organism evidence="3 4">
    <name type="scientific">Eumeta variegata</name>
    <name type="common">Bagworm moth</name>
    <name type="synonym">Eumeta japonica</name>
    <dbReference type="NCBI Taxonomy" id="151549"/>
    <lineage>
        <taxon>Eukaryota</taxon>
        <taxon>Metazoa</taxon>
        <taxon>Ecdysozoa</taxon>
        <taxon>Arthropoda</taxon>
        <taxon>Hexapoda</taxon>
        <taxon>Insecta</taxon>
        <taxon>Pterygota</taxon>
        <taxon>Neoptera</taxon>
        <taxon>Endopterygota</taxon>
        <taxon>Lepidoptera</taxon>
        <taxon>Glossata</taxon>
        <taxon>Ditrysia</taxon>
        <taxon>Tineoidea</taxon>
        <taxon>Psychidae</taxon>
        <taxon>Oiketicinae</taxon>
        <taxon>Eumeta</taxon>
    </lineage>
</organism>
<evidence type="ECO:0000313" key="4">
    <source>
        <dbReference type="Proteomes" id="UP000299102"/>
    </source>
</evidence>
<comment type="caution">
    <text evidence="3">The sequence shown here is derived from an EMBL/GenBank/DDBJ whole genome shotgun (WGS) entry which is preliminary data.</text>
</comment>
<dbReference type="OrthoDB" id="7280922at2759"/>
<evidence type="ECO:0000256" key="1">
    <source>
        <dbReference type="ARBA" id="ARBA00023157"/>
    </source>
</evidence>
<evidence type="ECO:0000259" key="2">
    <source>
        <dbReference type="PROSITE" id="PS50835"/>
    </source>
</evidence>
<dbReference type="Gene3D" id="2.60.40.10">
    <property type="entry name" value="Immunoglobulins"/>
    <property type="match status" value="1"/>
</dbReference>
<dbReference type="InterPro" id="IPR007110">
    <property type="entry name" value="Ig-like_dom"/>
</dbReference>